<evidence type="ECO:0000256" key="3">
    <source>
        <dbReference type="ARBA" id="ARBA00023136"/>
    </source>
</evidence>
<evidence type="ECO:0000256" key="2">
    <source>
        <dbReference type="ARBA" id="ARBA00022527"/>
    </source>
</evidence>
<keyword evidence="2" id="KW-0723">Serine/threonine-protein kinase</keyword>
<dbReference type="InterPro" id="IPR017441">
    <property type="entry name" value="Protein_kinase_ATP_BS"/>
</dbReference>
<dbReference type="Proteomes" id="UP001454036">
    <property type="component" value="Unassembled WGS sequence"/>
</dbReference>
<keyword evidence="3" id="KW-0472">Membrane</keyword>
<dbReference type="SUPFAM" id="SSF56112">
    <property type="entry name" value="Protein kinase-like (PK-like)"/>
    <property type="match status" value="1"/>
</dbReference>
<dbReference type="InterPro" id="IPR000719">
    <property type="entry name" value="Prot_kinase_dom"/>
</dbReference>
<evidence type="ECO:0000256" key="4">
    <source>
        <dbReference type="ARBA" id="ARBA00023288"/>
    </source>
</evidence>
<sequence length="102" mass="11196">MAINSNWGRGEALKEPRTSSSDATLAENLSGDRQPGTSFKARTFTYDELVEATGRFKEEDFLGKGGFGRVYKGLFKDTGEVVAIKQLDRNGCQGIREFVVAV</sequence>
<proteinExistence type="predicted"/>
<gene>
    <name evidence="8" type="ORF">LIER_22961</name>
</gene>
<organism evidence="8 9">
    <name type="scientific">Lithospermum erythrorhizon</name>
    <name type="common">Purple gromwell</name>
    <name type="synonym">Lithospermum officinale var. erythrorhizon</name>
    <dbReference type="NCBI Taxonomy" id="34254"/>
    <lineage>
        <taxon>Eukaryota</taxon>
        <taxon>Viridiplantae</taxon>
        <taxon>Streptophyta</taxon>
        <taxon>Embryophyta</taxon>
        <taxon>Tracheophyta</taxon>
        <taxon>Spermatophyta</taxon>
        <taxon>Magnoliopsida</taxon>
        <taxon>eudicotyledons</taxon>
        <taxon>Gunneridae</taxon>
        <taxon>Pentapetalae</taxon>
        <taxon>asterids</taxon>
        <taxon>lamiids</taxon>
        <taxon>Boraginales</taxon>
        <taxon>Boraginaceae</taxon>
        <taxon>Boraginoideae</taxon>
        <taxon>Lithospermeae</taxon>
        <taxon>Lithospermum</taxon>
    </lineage>
</organism>
<feature type="region of interest" description="Disordered" evidence="6">
    <location>
        <begin position="1"/>
        <end position="36"/>
    </location>
</feature>
<evidence type="ECO:0000256" key="6">
    <source>
        <dbReference type="SAM" id="MobiDB-lite"/>
    </source>
</evidence>
<dbReference type="InterPro" id="IPR011009">
    <property type="entry name" value="Kinase-like_dom_sf"/>
</dbReference>
<evidence type="ECO:0000259" key="7">
    <source>
        <dbReference type="PROSITE" id="PS50011"/>
    </source>
</evidence>
<evidence type="ECO:0000256" key="1">
    <source>
        <dbReference type="ARBA" id="ARBA00004193"/>
    </source>
</evidence>
<dbReference type="PROSITE" id="PS50011">
    <property type="entry name" value="PROTEIN_KINASE_DOM"/>
    <property type="match status" value="1"/>
</dbReference>
<name>A0AAV3QY00_LITER</name>
<dbReference type="Gene3D" id="3.30.200.20">
    <property type="entry name" value="Phosphorylase Kinase, domain 1"/>
    <property type="match status" value="1"/>
</dbReference>
<evidence type="ECO:0000256" key="5">
    <source>
        <dbReference type="PROSITE-ProRule" id="PRU10141"/>
    </source>
</evidence>
<dbReference type="GO" id="GO:0005524">
    <property type="term" value="F:ATP binding"/>
    <property type="evidence" value="ECO:0007669"/>
    <property type="project" value="UniProtKB-UniRule"/>
</dbReference>
<dbReference type="GO" id="GO:0005886">
    <property type="term" value="C:plasma membrane"/>
    <property type="evidence" value="ECO:0007669"/>
    <property type="project" value="UniProtKB-SubCell"/>
</dbReference>
<keyword evidence="9" id="KW-1185">Reference proteome</keyword>
<protein>
    <recommendedName>
        <fullName evidence="7">Protein kinase domain-containing protein</fullName>
    </recommendedName>
</protein>
<keyword evidence="5" id="KW-0547">Nucleotide-binding</keyword>
<keyword evidence="5" id="KW-0067">ATP-binding</keyword>
<dbReference type="PROSITE" id="PS00107">
    <property type="entry name" value="PROTEIN_KINASE_ATP"/>
    <property type="match status" value="1"/>
</dbReference>
<keyword evidence="2" id="KW-0418">Kinase</keyword>
<feature type="binding site" evidence="5">
    <location>
        <position position="85"/>
    </location>
    <ligand>
        <name>ATP</name>
        <dbReference type="ChEBI" id="CHEBI:30616"/>
    </ligand>
</feature>
<evidence type="ECO:0000313" key="9">
    <source>
        <dbReference type="Proteomes" id="UP001454036"/>
    </source>
</evidence>
<dbReference type="PANTHER" id="PTHR47985">
    <property type="entry name" value="OS07G0668900 PROTEIN"/>
    <property type="match status" value="1"/>
</dbReference>
<keyword evidence="2" id="KW-0808">Transferase</keyword>
<comment type="caution">
    <text evidence="8">The sequence shown here is derived from an EMBL/GenBank/DDBJ whole genome shotgun (WGS) entry which is preliminary data.</text>
</comment>
<accession>A0AAV3QY00</accession>
<evidence type="ECO:0000313" key="8">
    <source>
        <dbReference type="EMBL" id="GAA0168191.1"/>
    </source>
</evidence>
<dbReference type="PANTHER" id="PTHR47985:SF41">
    <property type="entry name" value="SERINE_THREONINE-PROTEIN KINASE PBL5-RELATED"/>
    <property type="match status" value="1"/>
</dbReference>
<reference evidence="8 9" key="1">
    <citation type="submission" date="2024-01" db="EMBL/GenBank/DDBJ databases">
        <title>The complete chloroplast genome sequence of Lithospermum erythrorhizon: insights into the phylogenetic relationship among Boraginaceae species and the maternal lineages of purple gromwells.</title>
        <authorList>
            <person name="Okada T."/>
            <person name="Watanabe K."/>
        </authorList>
    </citation>
    <scope>NUCLEOTIDE SEQUENCE [LARGE SCALE GENOMIC DNA]</scope>
</reference>
<keyword evidence="4" id="KW-0449">Lipoprotein</keyword>
<dbReference type="AlphaFoldDB" id="A0AAV3QY00"/>
<dbReference type="EMBL" id="BAABME010006376">
    <property type="protein sequence ID" value="GAA0168191.1"/>
    <property type="molecule type" value="Genomic_DNA"/>
</dbReference>
<feature type="domain" description="Protein kinase" evidence="7">
    <location>
        <begin position="56"/>
        <end position="102"/>
    </location>
</feature>
<dbReference type="GO" id="GO:0004674">
    <property type="term" value="F:protein serine/threonine kinase activity"/>
    <property type="evidence" value="ECO:0007669"/>
    <property type="project" value="UniProtKB-KW"/>
</dbReference>
<comment type="subcellular location">
    <subcellularLocation>
        <location evidence="1">Cell membrane</location>
        <topology evidence="1">Lipid-anchor</topology>
    </subcellularLocation>
</comment>